<keyword evidence="2" id="KW-1185">Reference proteome</keyword>
<dbReference type="Proteomes" id="UP000711047">
    <property type="component" value="Unassembled WGS sequence"/>
</dbReference>
<name>A0ABX2DX29_9BACL</name>
<dbReference type="RefSeq" id="WP_173139931.1">
    <property type="nucleotide sequence ID" value="NZ_JABMKX010000021.1"/>
</dbReference>
<proteinExistence type="predicted"/>
<accession>A0ABX2DX29</accession>
<reference evidence="1 2" key="1">
    <citation type="submission" date="2020-05" db="EMBL/GenBank/DDBJ databases">
        <title>Paenibacillus glebae, sp. nov., Paenibacillus humi sp. nov., Paenibacillus pedi sp. nov., Paenibacillus terrestris sp. nov. and Paenibacillus terricola sp. nov., isolated from a forest top soil sample.</title>
        <authorList>
            <person name="Qi S."/>
            <person name="Carlier A."/>
            <person name="Cnockaert M."/>
            <person name="Vandamme P."/>
        </authorList>
    </citation>
    <scope>NUCLEOTIDE SEQUENCE [LARGE SCALE GENOMIC DNA]</scope>
    <source>
        <strain evidence="1 2">LMG 29502</strain>
    </source>
</reference>
<evidence type="ECO:0000313" key="2">
    <source>
        <dbReference type="Proteomes" id="UP000711047"/>
    </source>
</evidence>
<dbReference type="EMBL" id="JABMKX010000021">
    <property type="protein sequence ID" value="NQX49147.1"/>
    <property type="molecule type" value="Genomic_DNA"/>
</dbReference>
<organism evidence="1 2">
    <name type="scientific">Paenibacillus tritici</name>
    <dbReference type="NCBI Taxonomy" id="1873425"/>
    <lineage>
        <taxon>Bacteria</taxon>
        <taxon>Bacillati</taxon>
        <taxon>Bacillota</taxon>
        <taxon>Bacilli</taxon>
        <taxon>Bacillales</taxon>
        <taxon>Paenibacillaceae</taxon>
        <taxon>Paenibacillus</taxon>
    </lineage>
</organism>
<protein>
    <submittedName>
        <fullName evidence="1">Uncharacterized protein</fullName>
    </submittedName>
</protein>
<comment type="caution">
    <text evidence="1">The sequence shown here is derived from an EMBL/GenBank/DDBJ whole genome shotgun (WGS) entry which is preliminary data.</text>
</comment>
<evidence type="ECO:0000313" key="1">
    <source>
        <dbReference type="EMBL" id="NQX49147.1"/>
    </source>
</evidence>
<sequence length="75" mass="8658">MEKRHLNLPQQCVMGKQLEKVHLLHRILRIQQKLGLVSVVFPTNFWKSIADAKLDVQIPLVYIRRASAKKGITVN</sequence>
<gene>
    <name evidence="1" type="ORF">HQN87_27880</name>
</gene>